<evidence type="ECO:0000256" key="4">
    <source>
        <dbReference type="PIRSR" id="PIRSR605002-1"/>
    </source>
</evidence>
<dbReference type="Gene3D" id="3.40.50.1000">
    <property type="entry name" value="HAD superfamily/HAD-like"/>
    <property type="match status" value="1"/>
</dbReference>
<dbReference type="AlphaFoldDB" id="A0A9E4K828"/>
<protein>
    <recommendedName>
        <fullName evidence="9">Phosphomannomutase</fullName>
    </recommendedName>
</protein>
<dbReference type="InterPro" id="IPR043169">
    <property type="entry name" value="PMM_cap"/>
</dbReference>
<dbReference type="GO" id="GO:0005829">
    <property type="term" value="C:cytosol"/>
    <property type="evidence" value="ECO:0007669"/>
    <property type="project" value="TreeGrafter"/>
</dbReference>
<evidence type="ECO:0008006" key="9">
    <source>
        <dbReference type="Google" id="ProtNLM"/>
    </source>
</evidence>
<reference evidence="7" key="1">
    <citation type="journal article" date="2021" name="Proc. Natl. Acad. Sci. U.S.A.">
        <title>Global biogeography of chemosynthetic symbionts reveals both localized and globally distributed symbiont groups. .</title>
        <authorList>
            <person name="Osvatic J.T."/>
            <person name="Wilkins L.G.E."/>
            <person name="Leibrecht L."/>
            <person name="Leray M."/>
            <person name="Zauner S."/>
            <person name="Polzin J."/>
            <person name="Camacho Y."/>
            <person name="Gros O."/>
            <person name="van Gils J.A."/>
            <person name="Eisen J.A."/>
            <person name="Petersen J.M."/>
            <person name="Yuen B."/>
        </authorList>
    </citation>
    <scope>NUCLEOTIDE SEQUENCE</scope>
    <source>
        <strain evidence="7">MAGclacostrist064TRANS</strain>
    </source>
</reference>
<evidence type="ECO:0000256" key="2">
    <source>
        <dbReference type="ARBA" id="ARBA00022723"/>
    </source>
</evidence>
<name>A0A9E4K828_9GAMM</name>
<feature type="binding site" evidence="5">
    <location>
        <position position="17"/>
    </location>
    <ligand>
        <name>alpha-D-mannose 1-phosphate</name>
        <dbReference type="ChEBI" id="CHEBI:58409"/>
    </ligand>
</feature>
<keyword evidence="2 6" id="KW-0479">Metal-binding</keyword>
<dbReference type="Pfam" id="PF03332">
    <property type="entry name" value="PMM"/>
    <property type="match status" value="1"/>
</dbReference>
<dbReference type="SUPFAM" id="SSF56784">
    <property type="entry name" value="HAD-like"/>
    <property type="match status" value="1"/>
</dbReference>
<feature type="binding site" evidence="5">
    <location>
        <position position="168"/>
    </location>
    <ligand>
        <name>alpha-D-mannose 1-phosphate</name>
        <dbReference type="ChEBI" id="CHEBI:58409"/>
    </ligand>
</feature>
<feature type="binding site" evidence="5">
    <location>
        <position position="130"/>
    </location>
    <ligand>
        <name>alpha-D-mannose 1-phosphate</name>
        <dbReference type="ChEBI" id="CHEBI:58409"/>
    </ligand>
</feature>
<dbReference type="EMBL" id="JAEPCM010000016">
    <property type="protein sequence ID" value="MCG7944815.1"/>
    <property type="molecule type" value="Genomic_DNA"/>
</dbReference>
<comment type="caution">
    <text evidence="7">The sequence shown here is derived from an EMBL/GenBank/DDBJ whole genome shotgun (WGS) entry which is preliminary data.</text>
</comment>
<dbReference type="InterPro" id="IPR023214">
    <property type="entry name" value="HAD_sf"/>
</dbReference>
<feature type="binding site" evidence="6">
    <location>
        <position position="194"/>
    </location>
    <ligand>
        <name>Mg(2+)</name>
        <dbReference type="ChEBI" id="CHEBI:18420"/>
        <label>1</label>
    </ligand>
</feature>
<keyword evidence="3 6" id="KW-0460">Magnesium</keyword>
<evidence type="ECO:0000313" key="8">
    <source>
        <dbReference type="Proteomes" id="UP000886667"/>
    </source>
</evidence>
<evidence type="ECO:0000256" key="5">
    <source>
        <dbReference type="PIRSR" id="PIRSR605002-2"/>
    </source>
</evidence>
<feature type="binding site" evidence="5">
    <location>
        <position position="112"/>
    </location>
    <ligand>
        <name>alpha-D-mannose 1-phosphate</name>
        <dbReference type="ChEBI" id="CHEBI:58409"/>
    </ligand>
</feature>
<feature type="active site" description="Nucleophile" evidence="4">
    <location>
        <position position="8"/>
    </location>
</feature>
<dbReference type="GO" id="GO:0046872">
    <property type="term" value="F:metal ion binding"/>
    <property type="evidence" value="ECO:0007669"/>
    <property type="project" value="UniProtKB-KW"/>
</dbReference>
<feature type="binding site" evidence="6">
    <location>
        <position position="8"/>
    </location>
    <ligand>
        <name>Mg(2+)</name>
        <dbReference type="ChEBI" id="CHEBI:18420"/>
        <label>1</label>
    </ligand>
</feature>
<dbReference type="PANTHER" id="PTHR10466:SF0">
    <property type="entry name" value="PHOSPHOMANNOMUTASE"/>
    <property type="match status" value="1"/>
</dbReference>
<dbReference type="InterPro" id="IPR036412">
    <property type="entry name" value="HAD-like_sf"/>
</dbReference>
<proteinExistence type="predicted"/>
<dbReference type="Gene3D" id="3.30.1240.20">
    <property type="match status" value="1"/>
</dbReference>
<feature type="active site" description="Proton donor/acceptor" evidence="4">
    <location>
        <position position="10"/>
    </location>
</feature>
<dbReference type="Proteomes" id="UP000886667">
    <property type="component" value="Unassembled WGS sequence"/>
</dbReference>
<feature type="binding site" evidence="5">
    <location>
        <position position="123"/>
    </location>
    <ligand>
        <name>alpha-D-mannose 1-phosphate</name>
        <dbReference type="ChEBI" id="CHEBI:58409"/>
    </ligand>
</feature>
<dbReference type="GO" id="GO:0009298">
    <property type="term" value="P:GDP-mannose biosynthetic process"/>
    <property type="evidence" value="ECO:0007669"/>
    <property type="project" value="InterPro"/>
</dbReference>
<dbReference type="GO" id="GO:0006487">
    <property type="term" value="P:protein N-linked glycosylation"/>
    <property type="evidence" value="ECO:0007669"/>
    <property type="project" value="TreeGrafter"/>
</dbReference>
<organism evidence="7 8">
    <name type="scientific">Candidatus Thiodiazotropha taylori</name>
    <dbReference type="NCBI Taxonomy" id="2792791"/>
    <lineage>
        <taxon>Bacteria</taxon>
        <taxon>Pseudomonadati</taxon>
        <taxon>Pseudomonadota</taxon>
        <taxon>Gammaproteobacteria</taxon>
        <taxon>Chromatiales</taxon>
        <taxon>Sedimenticolaceae</taxon>
        <taxon>Candidatus Thiodiazotropha</taxon>
    </lineage>
</organism>
<dbReference type="GO" id="GO:0004615">
    <property type="term" value="F:phosphomannomutase activity"/>
    <property type="evidence" value="ECO:0007669"/>
    <property type="project" value="InterPro"/>
</dbReference>
<evidence type="ECO:0000256" key="1">
    <source>
        <dbReference type="ARBA" id="ARBA00022490"/>
    </source>
</evidence>
<comment type="cofactor">
    <cofactor evidence="6">
        <name>Mg(2+)</name>
        <dbReference type="ChEBI" id="CHEBI:18420"/>
    </cofactor>
</comment>
<keyword evidence="1" id="KW-0963">Cytoplasm</keyword>
<evidence type="ECO:0000256" key="3">
    <source>
        <dbReference type="ARBA" id="ARBA00022842"/>
    </source>
</evidence>
<evidence type="ECO:0000313" key="7">
    <source>
        <dbReference type="EMBL" id="MCG7944815.1"/>
    </source>
</evidence>
<feature type="binding site" evidence="6">
    <location>
        <position position="10"/>
    </location>
    <ligand>
        <name>Mg(2+)</name>
        <dbReference type="ChEBI" id="CHEBI:18420"/>
        <label>1</label>
    </ligand>
</feature>
<sequence>MAVKYIFDVDGTLTPSRQLMDYEFKAFFNTFCLTNDVYLVTGSDRPKTLEQIGHTYDLCKRVYQCSGNEVWEGSNLIHRNDVKMPLHMAVYIRDMLQTSDFKPDTDRQLEERTATWNASVVGRGCSDEARQRYIDHDKATSERQRFAEQFNTTYRCWQATIGGETGLDISPAGWGKSQILKDFSHDDELYFFGDQTAPDGNDHDIFWEVEERRLGIAYTVRDWKQTWDILKELE</sequence>
<dbReference type="PANTHER" id="PTHR10466">
    <property type="entry name" value="PHOSPHOMANNOMUTASE"/>
    <property type="match status" value="1"/>
</dbReference>
<dbReference type="InterPro" id="IPR005002">
    <property type="entry name" value="PMM"/>
</dbReference>
<gene>
    <name evidence="7" type="ORF">JAZ07_00555</name>
</gene>
<accession>A0A9E4K828</accession>
<feature type="binding site" evidence="6">
    <location>
        <position position="206"/>
    </location>
    <ligand>
        <name>Mg(2+)</name>
        <dbReference type="ChEBI" id="CHEBI:18420"/>
        <label>1</label>
    </ligand>
</feature>
<evidence type="ECO:0000256" key="6">
    <source>
        <dbReference type="PIRSR" id="PIRSR605002-3"/>
    </source>
</evidence>
<dbReference type="GO" id="GO:0006013">
    <property type="term" value="P:mannose metabolic process"/>
    <property type="evidence" value="ECO:0007669"/>
    <property type="project" value="TreeGrafter"/>
</dbReference>